<dbReference type="Pfam" id="PF00175">
    <property type="entry name" value="NAD_binding_1"/>
    <property type="match status" value="1"/>
</dbReference>
<dbReference type="SUPFAM" id="SSF63380">
    <property type="entry name" value="Riboflavin synthase domain-like"/>
    <property type="match status" value="1"/>
</dbReference>
<dbReference type="InterPro" id="IPR000971">
    <property type="entry name" value="Globin"/>
</dbReference>
<comment type="catalytic activity">
    <reaction evidence="8">
        <text>2 nitric oxide + NADH + 2 O2 = 2 nitrate + NAD(+) + H(+)</text>
        <dbReference type="Rhea" id="RHEA:19469"/>
        <dbReference type="ChEBI" id="CHEBI:15378"/>
        <dbReference type="ChEBI" id="CHEBI:15379"/>
        <dbReference type="ChEBI" id="CHEBI:16480"/>
        <dbReference type="ChEBI" id="CHEBI:17632"/>
        <dbReference type="ChEBI" id="CHEBI:57540"/>
        <dbReference type="ChEBI" id="CHEBI:57945"/>
        <dbReference type="EC" id="1.14.12.17"/>
    </reaction>
</comment>
<feature type="region of interest" description="Disordered" evidence="10">
    <location>
        <begin position="1"/>
        <end position="33"/>
    </location>
</feature>
<keyword evidence="14" id="KW-1185">Reference proteome</keyword>
<evidence type="ECO:0000313" key="13">
    <source>
        <dbReference type="EMBL" id="OAA58476.1"/>
    </source>
</evidence>
<proteinExistence type="inferred from homology"/>
<dbReference type="PROSITE" id="PS01033">
    <property type="entry name" value="GLOBIN"/>
    <property type="match status" value="1"/>
</dbReference>
<evidence type="ECO:0000256" key="8">
    <source>
        <dbReference type="ARBA" id="ARBA00048649"/>
    </source>
</evidence>
<evidence type="ECO:0000256" key="2">
    <source>
        <dbReference type="ARBA" id="ARBA00012229"/>
    </source>
</evidence>
<evidence type="ECO:0000259" key="12">
    <source>
        <dbReference type="PROSITE" id="PS51384"/>
    </source>
</evidence>
<gene>
    <name evidence="13" type="ORF">SPI_06549</name>
</gene>
<dbReference type="Gene3D" id="3.40.50.80">
    <property type="entry name" value="Nucleotide-binding domain of ferredoxin-NADP reductase (FNR) module"/>
    <property type="match status" value="1"/>
</dbReference>
<evidence type="ECO:0000256" key="6">
    <source>
        <dbReference type="ARBA" id="ARBA00023004"/>
    </source>
</evidence>
<dbReference type="CDD" id="cd06184">
    <property type="entry name" value="flavohem_like_fad_nad_binding"/>
    <property type="match status" value="1"/>
</dbReference>
<dbReference type="Gene3D" id="2.40.30.10">
    <property type="entry name" value="Translation factors"/>
    <property type="match status" value="1"/>
</dbReference>
<dbReference type="SUPFAM" id="SSF52343">
    <property type="entry name" value="Ferredoxin reductase-like, C-terminal NADP-linked domain"/>
    <property type="match status" value="1"/>
</dbReference>
<feature type="domain" description="Globin" evidence="11">
    <location>
        <begin position="32"/>
        <end position="169"/>
    </location>
</feature>
<evidence type="ECO:0000256" key="9">
    <source>
        <dbReference type="ARBA" id="ARBA00049433"/>
    </source>
</evidence>
<evidence type="ECO:0000256" key="7">
    <source>
        <dbReference type="ARBA" id="ARBA00023027"/>
    </source>
</evidence>
<evidence type="ECO:0000313" key="14">
    <source>
        <dbReference type="Proteomes" id="UP000076874"/>
    </source>
</evidence>
<dbReference type="FunFam" id="1.10.490.10:FF:000003">
    <property type="entry name" value="Flavohemoprotein"/>
    <property type="match status" value="1"/>
</dbReference>
<dbReference type="Proteomes" id="UP000076874">
    <property type="component" value="Unassembled WGS sequence"/>
</dbReference>
<dbReference type="GO" id="GO:0008941">
    <property type="term" value="F:nitric oxide dioxygenase NAD(P)H activity"/>
    <property type="evidence" value="ECO:0007669"/>
    <property type="project" value="UniProtKB-EC"/>
</dbReference>
<evidence type="ECO:0000256" key="4">
    <source>
        <dbReference type="ARBA" id="ARBA00022617"/>
    </source>
</evidence>
<dbReference type="Gene3D" id="1.10.490.10">
    <property type="entry name" value="Globins"/>
    <property type="match status" value="1"/>
</dbReference>
<organism evidence="13 14">
    <name type="scientific">Niveomyces insectorum RCEF 264</name>
    <dbReference type="NCBI Taxonomy" id="1081102"/>
    <lineage>
        <taxon>Eukaryota</taxon>
        <taxon>Fungi</taxon>
        <taxon>Dikarya</taxon>
        <taxon>Ascomycota</taxon>
        <taxon>Pezizomycotina</taxon>
        <taxon>Sordariomycetes</taxon>
        <taxon>Hypocreomycetidae</taxon>
        <taxon>Hypocreales</taxon>
        <taxon>Cordycipitaceae</taxon>
        <taxon>Niveomyces</taxon>
    </lineage>
</organism>
<comment type="caution">
    <text evidence="13">The sequence shown here is derived from an EMBL/GenBank/DDBJ whole genome shotgun (WGS) entry which is preliminary data.</text>
</comment>
<feature type="compositionally biased region" description="Low complexity" evidence="10">
    <location>
        <begin position="1"/>
        <end position="24"/>
    </location>
</feature>
<dbReference type="EMBL" id="AZHD01000012">
    <property type="protein sequence ID" value="OAA58476.1"/>
    <property type="molecule type" value="Genomic_DNA"/>
</dbReference>
<keyword evidence="6" id="KW-0408">Iron</keyword>
<dbReference type="GO" id="GO:0071500">
    <property type="term" value="P:cellular response to nitrosative stress"/>
    <property type="evidence" value="ECO:0007669"/>
    <property type="project" value="TreeGrafter"/>
</dbReference>
<dbReference type="PANTHER" id="PTHR43396">
    <property type="entry name" value="FLAVOHEMOPROTEIN"/>
    <property type="match status" value="1"/>
</dbReference>
<dbReference type="PANTHER" id="PTHR43396:SF3">
    <property type="entry name" value="FLAVOHEMOPROTEIN"/>
    <property type="match status" value="1"/>
</dbReference>
<comment type="catalytic activity">
    <reaction evidence="9">
        <text>2 nitric oxide + NADPH + 2 O2 = 2 nitrate + NADP(+) + H(+)</text>
        <dbReference type="Rhea" id="RHEA:19465"/>
        <dbReference type="ChEBI" id="CHEBI:15378"/>
        <dbReference type="ChEBI" id="CHEBI:15379"/>
        <dbReference type="ChEBI" id="CHEBI:16480"/>
        <dbReference type="ChEBI" id="CHEBI:17632"/>
        <dbReference type="ChEBI" id="CHEBI:57783"/>
        <dbReference type="ChEBI" id="CHEBI:58349"/>
        <dbReference type="EC" id="1.14.12.17"/>
    </reaction>
</comment>
<keyword evidence="4" id="KW-0349">Heme</keyword>
<dbReference type="InterPro" id="IPR001433">
    <property type="entry name" value="OxRdtase_FAD/NAD-bd"/>
</dbReference>
<dbReference type="GO" id="GO:0046210">
    <property type="term" value="P:nitric oxide catabolic process"/>
    <property type="evidence" value="ECO:0007669"/>
    <property type="project" value="TreeGrafter"/>
</dbReference>
<dbReference type="InterPro" id="IPR017938">
    <property type="entry name" value="Riboflavin_synthase-like_b-brl"/>
</dbReference>
<dbReference type="GO" id="GO:0046872">
    <property type="term" value="F:metal ion binding"/>
    <property type="evidence" value="ECO:0007669"/>
    <property type="project" value="UniProtKB-KW"/>
</dbReference>
<dbReference type="OrthoDB" id="436496at2759"/>
<evidence type="ECO:0000256" key="10">
    <source>
        <dbReference type="SAM" id="MobiDB-lite"/>
    </source>
</evidence>
<reference evidence="13 14" key="1">
    <citation type="journal article" date="2016" name="Genome Biol. Evol.">
        <title>Divergent and convergent evolution of fungal pathogenicity.</title>
        <authorList>
            <person name="Shang Y."/>
            <person name="Xiao G."/>
            <person name="Zheng P."/>
            <person name="Cen K."/>
            <person name="Zhan S."/>
            <person name="Wang C."/>
        </authorList>
    </citation>
    <scope>NUCLEOTIDE SEQUENCE [LARGE SCALE GENOMIC DNA]</scope>
    <source>
        <strain evidence="13 14">RCEF 264</strain>
    </source>
</reference>
<feature type="domain" description="FAD-binding FR-type" evidence="12">
    <location>
        <begin position="192"/>
        <end position="313"/>
    </location>
</feature>
<dbReference type="Pfam" id="PF00042">
    <property type="entry name" value="Globin"/>
    <property type="match status" value="1"/>
</dbReference>
<dbReference type="AlphaFoldDB" id="A0A167RD00"/>
<dbReference type="InterPro" id="IPR039261">
    <property type="entry name" value="FNR_nucleotide-bd"/>
</dbReference>
<evidence type="ECO:0000256" key="5">
    <source>
        <dbReference type="ARBA" id="ARBA00022723"/>
    </source>
</evidence>
<dbReference type="InterPro" id="IPR012292">
    <property type="entry name" value="Globin/Proto"/>
</dbReference>
<evidence type="ECO:0000259" key="11">
    <source>
        <dbReference type="PROSITE" id="PS01033"/>
    </source>
</evidence>
<dbReference type="CDD" id="cd08922">
    <property type="entry name" value="FHb-globin"/>
    <property type="match status" value="1"/>
</dbReference>
<comment type="similarity">
    <text evidence="1">In the C-terminal section; belongs to the flavoprotein pyridine nucleotide cytochrome reductase family.</text>
</comment>
<evidence type="ECO:0000256" key="3">
    <source>
        <dbReference type="ARBA" id="ARBA00022575"/>
    </source>
</evidence>
<dbReference type="InterPro" id="IPR017927">
    <property type="entry name" value="FAD-bd_FR_type"/>
</dbReference>
<protein>
    <recommendedName>
        <fullName evidence="2">nitric oxide dioxygenase</fullName>
        <ecNumber evidence="2">1.14.12.17</ecNumber>
    </recommendedName>
</protein>
<keyword evidence="5" id="KW-0479">Metal-binding</keyword>
<sequence length="477" mass="49865">MTADAVPPQPAAAAALPTKTADGPAPRPSPPALTPEQLAIVKATAPVLQQQGVAITTLFYNNLLAAHPALKNVFSLTSQATGAQPRALAAAVLAYAAHIDDLGALHHAVERIAHKHASLQIQPAQYDLVGENLLAAIGTVLGDAATPAIVDAWTAAYALLADVFINREKALYDAAAARGGGGENGAAGTGWVGWRPFRVVRRAPATADGRILNLDLTPVDGRPLPVYAPGQYISLQMSVPALGVLQSRQYSLSRAPRHSDGDGDDNTYRISVKRDDGHGGATAPGCISNLVHDTLQVGTEVELSQPQGEFVVEEPAAPTSTTTTTATAPTTPLVLISAGVGATPLMAILEETVAQGQGRPIAWVHASRARSAVPFTEEVRALQAAHPKQITTRFVLTDVAADDDSNDGAADVVCGTRLKLADLTADERRRLLFVDNPRTGYYLCGPAGFMVASRAALEDMGVGSDRIHLELFETGDL</sequence>
<dbReference type="GO" id="GO:0009636">
    <property type="term" value="P:response to toxic substance"/>
    <property type="evidence" value="ECO:0007669"/>
    <property type="project" value="UniProtKB-KW"/>
</dbReference>
<dbReference type="SUPFAM" id="SSF46458">
    <property type="entry name" value="Globin-like"/>
    <property type="match status" value="1"/>
</dbReference>
<dbReference type="InterPro" id="IPR009050">
    <property type="entry name" value="Globin-like_sf"/>
</dbReference>
<dbReference type="PROSITE" id="PS51384">
    <property type="entry name" value="FAD_FR"/>
    <property type="match status" value="1"/>
</dbReference>
<evidence type="ECO:0000256" key="1">
    <source>
        <dbReference type="ARBA" id="ARBA00006401"/>
    </source>
</evidence>
<dbReference type="GO" id="GO:0019825">
    <property type="term" value="F:oxygen binding"/>
    <property type="evidence" value="ECO:0007669"/>
    <property type="project" value="InterPro"/>
</dbReference>
<accession>A0A167RD00</accession>
<dbReference type="GO" id="GO:0071949">
    <property type="term" value="F:FAD binding"/>
    <property type="evidence" value="ECO:0007669"/>
    <property type="project" value="TreeGrafter"/>
</dbReference>
<keyword evidence="3" id="KW-0216">Detoxification</keyword>
<name>A0A167RD00_9HYPO</name>
<dbReference type="EC" id="1.14.12.17" evidence="2"/>
<dbReference type="STRING" id="1081102.A0A167RD00"/>
<keyword evidence="7" id="KW-0520">NAD</keyword>
<dbReference type="GO" id="GO:0020037">
    <property type="term" value="F:heme binding"/>
    <property type="evidence" value="ECO:0007669"/>
    <property type="project" value="InterPro"/>
</dbReference>